<evidence type="ECO:0008006" key="4">
    <source>
        <dbReference type="Google" id="ProtNLM"/>
    </source>
</evidence>
<dbReference type="Proteomes" id="UP000182753">
    <property type="component" value="Unassembled WGS sequence"/>
</dbReference>
<comment type="caution">
    <text evidence="2">The sequence shown here is derived from an EMBL/GenBank/DDBJ whole genome shotgun (WGS) entry which is preliminary data.</text>
</comment>
<evidence type="ECO:0000256" key="1">
    <source>
        <dbReference type="SAM" id="Phobius"/>
    </source>
</evidence>
<organism evidence="2 3">
    <name type="scientific">Candidatus Berkelbacteria bacterium CG1_02_42_45</name>
    <dbReference type="NCBI Taxonomy" id="1805036"/>
    <lineage>
        <taxon>Bacteria</taxon>
        <taxon>Candidatus Berkelbacteria</taxon>
    </lineage>
</organism>
<evidence type="ECO:0000313" key="3">
    <source>
        <dbReference type="Proteomes" id="UP000182753"/>
    </source>
</evidence>
<evidence type="ECO:0000313" key="2">
    <source>
        <dbReference type="EMBL" id="OIN89418.1"/>
    </source>
</evidence>
<gene>
    <name evidence="2" type="ORF">AUJ40_01995</name>
</gene>
<dbReference type="AlphaFoldDB" id="A0A1J4RSQ0"/>
<dbReference type="EMBL" id="MNUJ01000041">
    <property type="protein sequence ID" value="OIN89418.1"/>
    <property type="molecule type" value="Genomic_DNA"/>
</dbReference>
<keyword evidence="1" id="KW-1133">Transmembrane helix</keyword>
<accession>A0A1J4RSQ0</accession>
<reference evidence="2 3" key="1">
    <citation type="journal article" date="2016" name="Environ. Microbiol.">
        <title>Genomic resolution of a cold subsurface aquifer community provides metabolic insights for novel microbes adapted to high CO concentrations.</title>
        <authorList>
            <person name="Probst A.J."/>
            <person name="Castelle C.J."/>
            <person name="Singh A."/>
            <person name="Brown C.T."/>
            <person name="Anantharaman K."/>
            <person name="Sharon I."/>
            <person name="Hug L.A."/>
            <person name="Burstein D."/>
            <person name="Emerson J.B."/>
            <person name="Thomas B.C."/>
            <person name="Banfield J.F."/>
        </authorList>
    </citation>
    <scope>NUCLEOTIDE SEQUENCE [LARGE SCALE GENOMIC DNA]</scope>
    <source>
        <strain evidence="2">CG1_02_42_45</strain>
    </source>
</reference>
<name>A0A1J4RSQ0_9BACT</name>
<feature type="transmembrane region" description="Helical" evidence="1">
    <location>
        <begin position="9"/>
        <end position="32"/>
    </location>
</feature>
<keyword evidence="1" id="KW-0812">Transmembrane</keyword>
<proteinExistence type="predicted"/>
<protein>
    <recommendedName>
        <fullName evidence="4">DUF4878 domain-containing protein</fullName>
    </recommendedName>
</protein>
<keyword evidence="1" id="KW-0472">Membrane</keyword>
<sequence>MKKFKGNTVLIILVVIFAVIAIAAIIVAVYFWQKNKKSENSTPATSSSTETATQPVESPKEVVYSFMLSTLGTLPNAEINYDLARSYMTDKLKSEYSGESWVPMFYKIQDGPTSVKFISENISGNSTTVRYDPTWGEMALGWAFILEKVNGKWLISEFRNDAQ</sequence>